<name>A0A643F6Z5_IDEDE</name>
<proteinExistence type="inferred from homology"/>
<reference evidence="6 7" key="1">
    <citation type="submission" date="2019-09" db="EMBL/GenBank/DDBJ databases">
        <title>Draft genome sequences of 48 bacterial type strains from the CCUG.</title>
        <authorList>
            <person name="Tunovic T."/>
            <person name="Pineiro-Iglesias B."/>
            <person name="Unosson C."/>
            <person name="Inganas E."/>
            <person name="Ohlen M."/>
            <person name="Cardew S."/>
            <person name="Jensie-Markopoulos S."/>
            <person name="Salva-Serra F."/>
            <person name="Jaen-Luchoro D."/>
            <person name="Karlsson R."/>
            <person name="Svensson-Stadler L."/>
            <person name="Chun J."/>
            <person name="Moore E."/>
        </authorList>
    </citation>
    <scope>NUCLEOTIDE SEQUENCE [LARGE SCALE GENOMIC DNA]</scope>
    <source>
        <strain evidence="6 7">CCUG 30977</strain>
    </source>
</reference>
<keyword evidence="3" id="KW-0807">Transducer</keyword>
<keyword evidence="1" id="KW-0145">Chemotaxis</keyword>
<dbReference type="InterPro" id="IPR051310">
    <property type="entry name" value="MCP_chemotaxis"/>
</dbReference>
<dbReference type="PANTHER" id="PTHR43531">
    <property type="entry name" value="PROTEIN ICFG"/>
    <property type="match status" value="1"/>
</dbReference>
<evidence type="ECO:0000256" key="3">
    <source>
        <dbReference type="PROSITE-ProRule" id="PRU00284"/>
    </source>
</evidence>
<dbReference type="Gene3D" id="1.10.287.950">
    <property type="entry name" value="Methyl-accepting chemotaxis protein"/>
    <property type="match status" value="1"/>
</dbReference>
<dbReference type="EMBL" id="VZPB01000066">
    <property type="protein sequence ID" value="KAB0575123.1"/>
    <property type="molecule type" value="Genomic_DNA"/>
</dbReference>
<evidence type="ECO:0000313" key="7">
    <source>
        <dbReference type="Proteomes" id="UP000430120"/>
    </source>
</evidence>
<dbReference type="GO" id="GO:0016020">
    <property type="term" value="C:membrane"/>
    <property type="evidence" value="ECO:0007669"/>
    <property type="project" value="InterPro"/>
</dbReference>
<evidence type="ECO:0000256" key="2">
    <source>
        <dbReference type="ARBA" id="ARBA00029447"/>
    </source>
</evidence>
<evidence type="ECO:0000259" key="5">
    <source>
        <dbReference type="PROSITE" id="PS50111"/>
    </source>
</evidence>
<sequence>MRCGPMSKPWAAASAWCWARRRVASRPSAPASACRPIRPGRRWMRLHRRHLGPAPNTFFRANKRENTMWSELGWLAALASAGGLGALLWRCRGRAQQALAAQAQAEQALARLRAQTEADLSRWQHELADLRRSSQSREAQWADQEAVARQHHEALAPTLDAWRVAIQSACAQARPLTDGLAELQAVQSTFERWHEGMDALLRQNADMHRKNEDFAQIVRQMTIVTLNASIEAARIGELGRGFAVVAEEMRELARRAERLSGDYRRGLHENDLLTTSTFQDIQASGKLIVGTIAALDLYQRQVVGSLEGAGA</sequence>
<feature type="coiled-coil region" evidence="4">
    <location>
        <begin position="95"/>
        <end position="133"/>
    </location>
</feature>
<dbReference type="PANTHER" id="PTHR43531:SF11">
    <property type="entry name" value="METHYL-ACCEPTING CHEMOTAXIS PROTEIN 3"/>
    <property type="match status" value="1"/>
</dbReference>
<dbReference type="InterPro" id="IPR004089">
    <property type="entry name" value="MCPsignal_dom"/>
</dbReference>
<protein>
    <submittedName>
        <fullName evidence="6">Chemotaxis protein</fullName>
    </submittedName>
</protein>
<keyword evidence="7" id="KW-1185">Reference proteome</keyword>
<feature type="domain" description="Methyl-accepting transducer" evidence="5">
    <location>
        <begin position="101"/>
        <end position="288"/>
    </location>
</feature>
<dbReference type="GO" id="GO:0007165">
    <property type="term" value="P:signal transduction"/>
    <property type="evidence" value="ECO:0007669"/>
    <property type="project" value="UniProtKB-KW"/>
</dbReference>
<dbReference type="OrthoDB" id="8774374at2"/>
<accession>A0A643F6Z5</accession>
<comment type="caution">
    <text evidence="6">The sequence shown here is derived from an EMBL/GenBank/DDBJ whole genome shotgun (WGS) entry which is preliminary data.</text>
</comment>
<evidence type="ECO:0000256" key="1">
    <source>
        <dbReference type="ARBA" id="ARBA00022500"/>
    </source>
</evidence>
<dbReference type="PROSITE" id="PS50111">
    <property type="entry name" value="CHEMOTAXIS_TRANSDUC_2"/>
    <property type="match status" value="1"/>
</dbReference>
<evidence type="ECO:0000313" key="6">
    <source>
        <dbReference type="EMBL" id="KAB0575123.1"/>
    </source>
</evidence>
<dbReference type="SUPFAM" id="SSF58104">
    <property type="entry name" value="Methyl-accepting chemotaxis protein (MCP) signaling domain"/>
    <property type="match status" value="1"/>
</dbReference>
<dbReference type="AlphaFoldDB" id="A0A643F6Z5"/>
<dbReference type="Proteomes" id="UP000430120">
    <property type="component" value="Unassembled WGS sequence"/>
</dbReference>
<keyword evidence="4" id="KW-0175">Coiled coil</keyword>
<comment type="similarity">
    <text evidence="2">Belongs to the methyl-accepting chemotaxis (MCP) protein family.</text>
</comment>
<dbReference type="Pfam" id="PF00015">
    <property type="entry name" value="MCPsignal"/>
    <property type="match status" value="1"/>
</dbReference>
<gene>
    <name evidence="6" type="ORF">F7Q92_18795</name>
</gene>
<dbReference type="GO" id="GO:0006935">
    <property type="term" value="P:chemotaxis"/>
    <property type="evidence" value="ECO:0007669"/>
    <property type="project" value="UniProtKB-KW"/>
</dbReference>
<evidence type="ECO:0000256" key="4">
    <source>
        <dbReference type="SAM" id="Coils"/>
    </source>
</evidence>
<organism evidence="6 7">
    <name type="scientific">Ideonella dechloratans</name>
    <dbReference type="NCBI Taxonomy" id="36863"/>
    <lineage>
        <taxon>Bacteria</taxon>
        <taxon>Pseudomonadati</taxon>
        <taxon>Pseudomonadota</taxon>
        <taxon>Betaproteobacteria</taxon>
        <taxon>Burkholderiales</taxon>
        <taxon>Sphaerotilaceae</taxon>
        <taxon>Ideonella</taxon>
    </lineage>
</organism>